<sequence length="409" mass="42942">MALKCLLLACLASVSSAASLVKITENFGANPRNVGFNIYVPDVLPAKPAILVNPHWCHGTAEAAFAGSQYATLASKYGFIVIYPNSPNTADQCWDVSSKESLTHNGGGDAQGIVSMVKWTLNKYNGDAKRVFVTGVSSGAMMTQVLLGSYPDVFAAGAAFAGVPFSCFAPANNAGVYGYWNGDCAEGRVSKTPAEWAAKVEAAYPGYDGWRPKLQLFHGTSDEILNYKNHQEAIKQWTEVLGLDSTPVSTAANTPVSGWTKTVYGKSGWLEAYSAAGVPHDIRVQENTVLAFFQLDCTGTNCFSWGQGGEELPWCDATSASSTVPATTTTSSKPITSSSVVSTTSKPASTTSTSSRVTTTFVTSKTTAAPTGQTLWGQCGGSGWSGATACANGACTTYNPYYAQCVPAN</sequence>
<dbReference type="InterPro" id="IPR000254">
    <property type="entry name" value="CBD"/>
</dbReference>
<dbReference type="GO" id="GO:0030248">
    <property type="term" value="F:cellulose binding"/>
    <property type="evidence" value="ECO:0007669"/>
    <property type="project" value="InterPro"/>
</dbReference>
<evidence type="ECO:0000256" key="7">
    <source>
        <dbReference type="SAM" id="MobiDB-lite"/>
    </source>
</evidence>
<dbReference type="SMART" id="SM00236">
    <property type="entry name" value="fCBD"/>
    <property type="match status" value="1"/>
</dbReference>
<reference evidence="9" key="1">
    <citation type="journal article" date="2023" name="Mol. Phylogenet. Evol.">
        <title>Genome-scale phylogeny and comparative genomics of the fungal order Sordariales.</title>
        <authorList>
            <person name="Hensen N."/>
            <person name="Bonometti L."/>
            <person name="Westerberg I."/>
            <person name="Brannstrom I.O."/>
            <person name="Guillou S."/>
            <person name="Cros-Aarteil S."/>
            <person name="Calhoun S."/>
            <person name="Haridas S."/>
            <person name="Kuo A."/>
            <person name="Mondo S."/>
            <person name="Pangilinan J."/>
            <person name="Riley R."/>
            <person name="LaButti K."/>
            <person name="Andreopoulos B."/>
            <person name="Lipzen A."/>
            <person name="Chen C."/>
            <person name="Yan M."/>
            <person name="Daum C."/>
            <person name="Ng V."/>
            <person name="Clum A."/>
            <person name="Steindorff A."/>
            <person name="Ohm R.A."/>
            <person name="Martin F."/>
            <person name="Silar P."/>
            <person name="Natvig D.O."/>
            <person name="Lalanne C."/>
            <person name="Gautier V."/>
            <person name="Ament-Velasquez S.L."/>
            <person name="Kruys A."/>
            <person name="Hutchinson M.I."/>
            <person name="Powell A.J."/>
            <person name="Barry K."/>
            <person name="Miller A.N."/>
            <person name="Grigoriev I.V."/>
            <person name="Debuchy R."/>
            <person name="Gladieux P."/>
            <person name="Hiltunen Thoren M."/>
            <person name="Johannesson H."/>
        </authorList>
    </citation>
    <scope>NUCLEOTIDE SEQUENCE</scope>
    <source>
        <strain evidence="9">PSN324</strain>
    </source>
</reference>
<dbReference type="Proteomes" id="UP001321749">
    <property type="component" value="Unassembled WGS sequence"/>
</dbReference>
<evidence type="ECO:0000256" key="1">
    <source>
        <dbReference type="ARBA" id="ARBA00004613"/>
    </source>
</evidence>
<evidence type="ECO:0000313" key="10">
    <source>
        <dbReference type="Proteomes" id="UP001321749"/>
    </source>
</evidence>
<dbReference type="AlphaFoldDB" id="A0AAV9HUG4"/>
<reference evidence="9" key="2">
    <citation type="submission" date="2023-06" db="EMBL/GenBank/DDBJ databases">
        <authorList>
            <consortium name="Lawrence Berkeley National Laboratory"/>
            <person name="Mondo S.J."/>
            <person name="Hensen N."/>
            <person name="Bonometti L."/>
            <person name="Westerberg I."/>
            <person name="Brannstrom I.O."/>
            <person name="Guillou S."/>
            <person name="Cros-Aarteil S."/>
            <person name="Calhoun S."/>
            <person name="Haridas S."/>
            <person name="Kuo A."/>
            <person name="Pangilinan J."/>
            <person name="Riley R."/>
            <person name="Labutti K."/>
            <person name="Andreopoulos B."/>
            <person name="Lipzen A."/>
            <person name="Chen C."/>
            <person name="Yanf M."/>
            <person name="Daum C."/>
            <person name="Ng V."/>
            <person name="Clum A."/>
            <person name="Steindorff A."/>
            <person name="Ohm R."/>
            <person name="Martin F."/>
            <person name="Silar P."/>
            <person name="Natvig D."/>
            <person name="Lalanne C."/>
            <person name="Gautier V."/>
            <person name="Ament-Velasquez S.L."/>
            <person name="Kruys A."/>
            <person name="Hutchinson M.I."/>
            <person name="Powell A.J."/>
            <person name="Barry K."/>
            <person name="Miller A.N."/>
            <person name="Grigoriev I.V."/>
            <person name="Debuchy R."/>
            <person name="Gladieux P."/>
            <person name="Thoren M.H."/>
            <person name="Johannesson H."/>
        </authorList>
    </citation>
    <scope>NUCLEOTIDE SEQUENCE</scope>
    <source>
        <strain evidence="9">PSN324</strain>
    </source>
</reference>
<feature type="chain" id="PRO_5043112112" description="Carboxylic ester hydrolase" evidence="6">
    <location>
        <begin position="18"/>
        <end position="409"/>
    </location>
</feature>
<dbReference type="InterPro" id="IPR035971">
    <property type="entry name" value="CBD_sf"/>
</dbReference>
<dbReference type="InterPro" id="IPR050955">
    <property type="entry name" value="Plant_Biomass_Hydrol_Est"/>
</dbReference>
<comment type="similarity">
    <text evidence="6">Belongs to the carbohydrate esterase 1 (CE1) family.</text>
</comment>
<dbReference type="Pfam" id="PF10503">
    <property type="entry name" value="Esterase_PHB"/>
    <property type="match status" value="1"/>
</dbReference>
<comment type="caution">
    <text evidence="9">The sequence shown here is derived from an EMBL/GenBank/DDBJ whole genome shotgun (WGS) entry which is preliminary data.</text>
</comment>
<organism evidence="9 10">
    <name type="scientific">Cladorrhinum samala</name>
    <dbReference type="NCBI Taxonomy" id="585594"/>
    <lineage>
        <taxon>Eukaryota</taxon>
        <taxon>Fungi</taxon>
        <taxon>Dikarya</taxon>
        <taxon>Ascomycota</taxon>
        <taxon>Pezizomycotina</taxon>
        <taxon>Sordariomycetes</taxon>
        <taxon>Sordariomycetidae</taxon>
        <taxon>Sordariales</taxon>
        <taxon>Podosporaceae</taxon>
        <taxon>Cladorrhinum</taxon>
    </lineage>
</organism>
<evidence type="ECO:0000256" key="3">
    <source>
        <dbReference type="ARBA" id="ARBA00022525"/>
    </source>
</evidence>
<keyword evidence="10" id="KW-1185">Reference proteome</keyword>
<dbReference type="InterPro" id="IPR029058">
    <property type="entry name" value="AB_hydrolase_fold"/>
</dbReference>
<dbReference type="PROSITE" id="PS51164">
    <property type="entry name" value="CBM1_2"/>
    <property type="match status" value="1"/>
</dbReference>
<feature type="domain" description="CBM1" evidence="8">
    <location>
        <begin position="371"/>
        <end position="406"/>
    </location>
</feature>
<keyword evidence="6" id="KW-0119">Carbohydrate metabolism</keyword>
<comment type="subcellular location">
    <subcellularLocation>
        <location evidence="1 6">Secreted</location>
    </subcellularLocation>
</comment>
<feature type="signal peptide" evidence="6">
    <location>
        <begin position="1"/>
        <end position="17"/>
    </location>
</feature>
<dbReference type="PROSITE" id="PS00562">
    <property type="entry name" value="CBM1_1"/>
    <property type="match status" value="1"/>
</dbReference>
<keyword evidence="6" id="KW-0624">Polysaccharide degradation</keyword>
<dbReference type="NCBIfam" id="TIGR01840">
    <property type="entry name" value="esterase_phb"/>
    <property type="match status" value="1"/>
</dbReference>
<evidence type="ECO:0000256" key="6">
    <source>
        <dbReference type="RuleBase" id="RU367147"/>
    </source>
</evidence>
<dbReference type="GO" id="GO:0005576">
    <property type="term" value="C:extracellular region"/>
    <property type="evidence" value="ECO:0007669"/>
    <property type="project" value="UniProtKB-SubCell"/>
</dbReference>
<evidence type="ECO:0000256" key="2">
    <source>
        <dbReference type="ARBA" id="ARBA00022487"/>
    </source>
</evidence>
<dbReference type="PANTHER" id="PTHR43037">
    <property type="entry name" value="UNNAMED PRODUCT-RELATED"/>
    <property type="match status" value="1"/>
</dbReference>
<dbReference type="GO" id="GO:0052689">
    <property type="term" value="F:carboxylic ester hydrolase activity"/>
    <property type="evidence" value="ECO:0007669"/>
    <property type="project" value="UniProtKB-KW"/>
</dbReference>
<gene>
    <name evidence="9" type="ORF">QBC42DRAFT_249595</name>
</gene>
<dbReference type="Gene3D" id="3.40.50.1820">
    <property type="entry name" value="alpha/beta hydrolase"/>
    <property type="match status" value="1"/>
</dbReference>
<dbReference type="EC" id="3.1.1.-" evidence="6"/>
<keyword evidence="3 6" id="KW-0964">Secreted</keyword>
<keyword evidence="4 6" id="KW-0732">Signal</keyword>
<comment type="function">
    <text evidence="6">Esterase involved in the hydrolysis of xylan, a major structural heterogeneous polysaccharide found in plant biomass representing the second most abundant polysaccharide in the biosphere, after cellulose.</text>
</comment>
<name>A0AAV9HUG4_9PEZI</name>
<evidence type="ECO:0000313" key="9">
    <source>
        <dbReference type="EMBL" id="KAK4464479.1"/>
    </source>
</evidence>
<dbReference type="PANTHER" id="PTHR43037:SF5">
    <property type="entry name" value="FERULOYL ESTERASE"/>
    <property type="match status" value="1"/>
</dbReference>
<protein>
    <recommendedName>
        <fullName evidence="6">Carboxylic ester hydrolase</fullName>
        <ecNumber evidence="6">3.1.1.-</ecNumber>
    </recommendedName>
</protein>
<dbReference type="EMBL" id="MU864948">
    <property type="protein sequence ID" value="KAK4464479.1"/>
    <property type="molecule type" value="Genomic_DNA"/>
</dbReference>
<evidence type="ECO:0000256" key="5">
    <source>
        <dbReference type="ARBA" id="ARBA00022801"/>
    </source>
</evidence>
<keyword evidence="2 6" id="KW-0719">Serine esterase</keyword>
<keyword evidence="5 6" id="KW-0378">Hydrolase</keyword>
<dbReference type="SUPFAM" id="SSF53474">
    <property type="entry name" value="alpha/beta-Hydrolases"/>
    <property type="match status" value="2"/>
</dbReference>
<dbReference type="GO" id="GO:0045493">
    <property type="term" value="P:xylan catabolic process"/>
    <property type="evidence" value="ECO:0007669"/>
    <property type="project" value="UniProtKB-UniRule"/>
</dbReference>
<evidence type="ECO:0000259" key="8">
    <source>
        <dbReference type="PROSITE" id="PS51164"/>
    </source>
</evidence>
<dbReference type="Pfam" id="PF00734">
    <property type="entry name" value="CBM_1"/>
    <property type="match status" value="1"/>
</dbReference>
<dbReference type="InterPro" id="IPR010126">
    <property type="entry name" value="Esterase_phb"/>
</dbReference>
<proteinExistence type="inferred from homology"/>
<accession>A0AAV9HUG4</accession>
<feature type="region of interest" description="Disordered" evidence="7">
    <location>
        <begin position="323"/>
        <end position="352"/>
    </location>
</feature>
<dbReference type="SUPFAM" id="SSF57180">
    <property type="entry name" value="Cellulose-binding domain"/>
    <property type="match status" value="1"/>
</dbReference>
<evidence type="ECO:0000256" key="4">
    <source>
        <dbReference type="ARBA" id="ARBA00022729"/>
    </source>
</evidence>